<comment type="caution">
    <text evidence="1">The sequence shown here is derived from an EMBL/GenBank/DDBJ whole genome shotgun (WGS) entry which is preliminary data.</text>
</comment>
<name>A0A3D2X588_9FIRM</name>
<proteinExistence type="predicted"/>
<dbReference type="SUPFAM" id="SSF53756">
    <property type="entry name" value="UDP-Glycosyltransferase/glycogen phosphorylase"/>
    <property type="match status" value="1"/>
</dbReference>
<evidence type="ECO:0000313" key="1">
    <source>
        <dbReference type="EMBL" id="HCL01508.1"/>
    </source>
</evidence>
<organism evidence="1 2">
    <name type="scientific">Lachnoclostridium phytofermentans</name>
    <dbReference type="NCBI Taxonomy" id="66219"/>
    <lineage>
        <taxon>Bacteria</taxon>
        <taxon>Bacillati</taxon>
        <taxon>Bacillota</taxon>
        <taxon>Clostridia</taxon>
        <taxon>Lachnospirales</taxon>
        <taxon>Lachnospiraceae</taxon>
    </lineage>
</organism>
<keyword evidence="1" id="KW-0808">Transferase</keyword>
<accession>A0A3D2X588</accession>
<gene>
    <name evidence="1" type="ORF">DHW61_03690</name>
</gene>
<evidence type="ECO:0000313" key="2">
    <source>
        <dbReference type="Proteomes" id="UP000262969"/>
    </source>
</evidence>
<dbReference type="Proteomes" id="UP000262969">
    <property type="component" value="Unassembled WGS sequence"/>
</dbReference>
<sequence length="195" mass="23011">MKITFLSNIPSPYRLDFFNELGKLVDLTVVFEAERNYELNEKWYSDTLEHFNGIFLKKGAIEEKKVNWKILKHLNKKNQDLIVVTNYSYFTELIALLYVKLKKIPYCMEVDGGIIKEENRLLRGLKKFLIKNAKAYISPSESTDEYLIYYGAKANQIFRYRFTSIKQNDLLSVVLSRQEKSKIKDKLGIKYEKVL</sequence>
<dbReference type="AlphaFoldDB" id="A0A3D2X588"/>
<dbReference type="Gene3D" id="3.40.50.2000">
    <property type="entry name" value="Glycogen Phosphorylase B"/>
    <property type="match status" value="1"/>
</dbReference>
<protein>
    <submittedName>
        <fullName evidence="1">Glycosyltransferase family 1 protein</fullName>
    </submittedName>
</protein>
<feature type="non-terminal residue" evidence="1">
    <location>
        <position position="195"/>
    </location>
</feature>
<dbReference type="EMBL" id="DPVV01000130">
    <property type="protein sequence ID" value="HCL01508.1"/>
    <property type="molecule type" value="Genomic_DNA"/>
</dbReference>
<dbReference type="GO" id="GO:0016740">
    <property type="term" value="F:transferase activity"/>
    <property type="evidence" value="ECO:0007669"/>
    <property type="project" value="UniProtKB-KW"/>
</dbReference>
<reference evidence="1 2" key="1">
    <citation type="journal article" date="2018" name="Nat. Biotechnol.">
        <title>A standardized bacterial taxonomy based on genome phylogeny substantially revises the tree of life.</title>
        <authorList>
            <person name="Parks D.H."/>
            <person name="Chuvochina M."/>
            <person name="Waite D.W."/>
            <person name="Rinke C."/>
            <person name="Skarshewski A."/>
            <person name="Chaumeil P.A."/>
            <person name="Hugenholtz P."/>
        </authorList>
    </citation>
    <scope>NUCLEOTIDE SEQUENCE [LARGE SCALE GENOMIC DNA]</scope>
    <source>
        <strain evidence="1">UBA11728</strain>
    </source>
</reference>